<dbReference type="InterPro" id="IPR029470">
    <property type="entry name" value="PDDEXK_4"/>
</dbReference>
<dbReference type="Pfam" id="PF14281">
    <property type="entry name" value="PDDEXK_4"/>
    <property type="match status" value="1"/>
</dbReference>
<sequence length="252" mass="29204">MIDIPETPGTLIAFLERYKALTHQHETQRLVADQLAYARLLEGWQVLQQLHRRQQQLAPAYNVFSLLRNLTWDETRLHSPMLADLLYPRGAHGQGPLFYDALLEQLRQLGIQPNRYQGRDAHFYHVATEVDTGDGFIDVLLTYRGPDARFAVAIENKIYAADQDRQLARYQRYLEAQFGSRSLLLYLTPWRRDPDEASLTVAERQQLTEAGRLRCITYYDHVLPMLQGCLAQVQAPVVRQILEQYIQAIENL</sequence>
<evidence type="ECO:0000313" key="1">
    <source>
        <dbReference type="EMBL" id="RTQ52304.1"/>
    </source>
</evidence>
<gene>
    <name evidence="1" type="ORF">EJV47_04585</name>
</gene>
<accession>A0A431U6Q4</accession>
<proteinExistence type="predicted"/>
<dbReference type="OrthoDB" id="6346224at2"/>
<protein>
    <recommendedName>
        <fullName evidence="3">PD-(D/E)XK nuclease family protein</fullName>
    </recommendedName>
</protein>
<reference evidence="1 2" key="1">
    <citation type="submission" date="2018-12" db="EMBL/GenBank/DDBJ databases">
        <title>Hymenobacter gummosus sp. nov., isolated from a spring.</title>
        <authorList>
            <person name="Nie L."/>
        </authorList>
    </citation>
    <scope>NUCLEOTIDE SEQUENCE [LARGE SCALE GENOMIC DNA]</scope>
    <source>
        <strain evidence="1 2">KCTC 52166</strain>
    </source>
</reference>
<name>A0A431U6Q4_9BACT</name>
<organism evidence="1 2">
    <name type="scientific">Hymenobacter gummosus</name>
    <dbReference type="NCBI Taxonomy" id="1776032"/>
    <lineage>
        <taxon>Bacteria</taxon>
        <taxon>Pseudomonadati</taxon>
        <taxon>Bacteroidota</taxon>
        <taxon>Cytophagia</taxon>
        <taxon>Cytophagales</taxon>
        <taxon>Hymenobacteraceae</taxon>
        <taxon>Hymenobacter</taxon>
    </lineage>
</organism>
<evidence type="ECO:0008006" key="3">
    <source>
        <dbReference type="Google" id="ProtNLM"/>
    </source>
</evidence>
<keyword evidence="2" id="KW-1185">Reference proteome</keyword>
<dbReference type="AlphaFoldDB" id="A0A431U6Q4"/>
<dbReference type="RefSeq" id="WP_126691961.1">
    <property type="nucleotide sequence ID" value="NZ_RXOF01000002.1"/>
</dbReference>
<comment type="caution">
    <text evidence="1">The sequence shown here is derived from an EMBL/GenBank/DDBJ whole genome shotgun (WGS) entry which is preliminary data.</text>
</comment>
<evidence type="ECO:0000313" key="2">
    <source>
        <dbReference type="Proteomes" id="UP000282184"/>
    </source>
</evidence>
<dbReference type="Proteomes" id="UP000282184">
    <property type="component" value="Unassembled WGS sequence"/>
</dbReference>
<dbReference type="EMBL" id="RXOF01000002">
    <property type="protein sequence ID" value="RTQ52304.1"/>
    <property type="molecule type" value="Genomic_DNA"/>
</dbReference>